<dbReference type="RefSeq" id="WP_149779805.1">
    <property type="nucleotide sequence ID" value="NZ_FRCB01000005.1"/>
</dbReference>
<proteinExistence type="predicted"/>
<dbReference type="InterPro" id="IPR041255">
    <property type="entry name" value="LpxI_N"/>
</dbReference>
<reference evidence="3 4" key="1">
    <citation type="submission" date="2016-11" db="EMBL/GenBank/DDBJ databases">
        <authorList>
            <person name="Varghese N."/>
            <person name="Submissions S."/>
        </authorList>
    </citation>
    <scope>NUCLEOTIDE SEQUENCE [LARGE SCALE GENOMIC DNA]</scope>
    <source>
        <strain evidence="3 4">DSM 28249</strain>
    </source>
</reference>
<dbReference type="AlphaFoldDB" id="A0A1M7H4N5"/>
<protein>
    <recommendedName>
        <fullName evidence="5">Phosphatidate cytidylyltransferase</fullName>
    </recommendedName>
</protein>
<gene>
    <name evidence="3" type="ORF">SAMN05443432_105253</name>
</gene>
<dbReference type="Pfam" id="PF17930">
    <property type="entry name" value="LpxI_N"/>
    <property type="match status" value="1"/>
</dbReference>
<feature type="domain" description="LpxI N-terminal" evidence="2">
    <location>
        <begin position="4"/>
        <end position="127"/>
    </location>
</feature>
<dbReference type="InterPro" id="IPR043167">
    <property type="entry name" value="LpxI_C_sf"/>
</dbReference>
<accession>A0A1M7H4N5</accession>
<evidence type="ECO:0000259" key="1">
    <source>
        <dbReference type="Pfam" id="PF06230"/>
    </source>
</evidence>
<feature type="domain" description="LpxI C-terminal" evidence="1">
    <location>
        <begin position="131"/>
        <end position="263"/>
    </location>
</feature>
<evidence type="ECO:0000259" key="2">
    <source>
        <dbReference type="Pfam" id="PF17930"/>
    </source>
</evidence>
<evidence type="ECO:0008006" key="5">
    <source>
        <dbReference type="Google" id="ProtNLM"/>
    </source>
</evidence>
<dbReference type="Gene3D" id="3.40.140.80">
    <property type="match status" value="1"/>
</dbReference>
<dbReference type="PANTHER" id="PTHR39962:SF1">
    <property type="entry name" value="LPXI FAMILY PROTEIN"/>
    <property type="match status" value="1"/>
</dbReference>
<keyword evidence="4" id="KW-1185">Reference proteome</keyword>
<dbReference type="EMBL" id="FRCB01000005">
    <property type="protein sequence ID" value="SHM23296.1"/>
    <property type="molecule type" value="Genomic_DNA"/>
</dbReference>
<dbReference type="Pfam" id="PF06230">
    <property type="entry name" value="LpxI_C"/>
    <property type="match status" value="1"/>
</dbReference>
<dbReference type="Proteomes" id="UP000322545">
    <property type="component" value="Unassembled WGS sequence"/>
</dbReference>
<dbReference type="PANTHER" id="PTHR39962">
    <property type="entry name" value="BLL4848 PROTEIN"/>
    <property type="match status" value="1"/>
</dbReference>
<organism evidence="3 4">
    <name type="scientific">Roseovarius litoreus</name>
    <dbReference type="NCBI Taxonomy" id="1155722"/>
    <lineage>
        <taxon>Bacteria</taxon>
        <taxon>Pseudomonadati</taxon>
        <taxon>Pseudomonadota</taxon>
        <taxon>Alphaproteobacteria</taxon>
        <taxon>Rhodobacterales</taxon>
        <taxon>Roseobacteraceae</taxon>
        <taxon>Roseovarius</taxon>
    </lineage>
</organism>
<dbReference type="InterPro" id="IPR010415">
    <property type="entry name" value="LpxI_C"/>
</dbReference>
<sequence>MTGRLAILACSGGLPVRIAEAQPDALKMGFQGVPNELRGDVNMHRFEKMGAVFDGLKAQGVDRVVFAGSLSRPPLNPADFDPVMLGLAPRLMVAMQGGDDALLREVIAIFEEQGFAVMGAHELVPGLTAEEGLCVGAEMSETDLMDAGRAWDILMALSPLDVGQGCVVAGGQCLGIETVQGTDALLGFVAATPEALRRGVRGVYVKAAKRGQDLRVDMPVIGPKTIEAVADAGLAGLVVEAGRVMILEREKTVQAVEKAGLFLSSRVL</sequence>
<name>A0A1M7H4N5_9RHOB</name>
<evidence type="ECO:0000313" key="3">
    <source>
        <dbReference type="EMBL" id="SHM23296.1"/>
    </source>
</evidence>
<evidence type="ECO:0000313" key="4">
    <source>
        <dbReference type="Proteomes" id="UP000322545"/>
    </source>
</evidence>
<dbReference type="InterPro" id="IPR053174">
    <property type="entry name" value="LpxI"/>
</dbReference>
<dbReference type="Gene3D" id="3.40.50.20">
    <property type="match status" value="1"/>
</dbReference>